<evidence type="ECO:0000313" key="7">
    <source>
        <dbReference type="Proteomes" id="UP000437562"/>
    </source>
</evidence>
<name>A0A0A0WQX8_BACMY</name>
<dbReference type="EMBL" id="CABWMC010000029">
    <property type="protein sequence ID" value="VXC53133.1"/>
    <property type="molecule type" value="Genomic_DNA"/>
</dbReference>
<dbReference type="EMBL" id="MUAI01000023">
    <property type="protein sequence ID" value="OOR04573.1"/>
    <property type="molecule type" value="Genomic_DNA"/>
</dbReference>
<evidence type="ECO:0000259" key="3">
    <source>
        <dbReference type="Pfam" id="PF13649"/>
    </source>
</evidence>
<evidence type="ECO:0000313" key="6">
    <source>
        <dbReference type="Proteomes" id="UP000190696"/>
    </source>
</evidence>
<dbReference type="RefSeq" id="WP_002189385.1">
    <property type="nucleotide sequence ID" value="NZ_CP009746.1"/>
</dbReference>
<reference evidence="5 7" key="2">
    <citation type="submission" date="2019-10" db="EMBL/GenBank/DDBJ databases">
        <authorList>
            <person name="Karimi E."/>
        </authorList>
    </citation>
    <scope>NUCLEOTIDE SEQUENCE [LARGE SCALE GENOMIC DNA]</scope>
    <source>
        <strain evidence="5">Bacillus sp. 71</strain>
    </source>
</reference>
<dbReference type="GO" id="GO:0008168">
    <property type="term" value="F:methyltransferase activity"/>
    <property type="evidence" value="ECO:0007669"/>
    <property type="project" value="UniProtKB-KW"/>
</dbReference>
<dbReference type="Pfam" id="PF13649">
    <property type="entry name" value="Methyltransf_25"/>
    <property type="match status" value="1"/>
</dbReference>
<dbReference type="GO" id="GO:0032259">
    <property type="term" value="P:methylation"/>
    <property type="evidence" value="ECO:0007669"/>
    <property type="project" value="UniProtKB-KW"/>
</dbReference>
<gene>
    <name evidence="5" type="ORF">BACI71_40100</name>
    <name evidence="4" type="ORF">BW900_21380</name>
</gene>
<dbReference type="InterPro" id="IPR041698">
    <property type="entry name" value="Methyltransf_25"/>
</dbReference>
<protein>
    <submittedName>
        <fullName evidence="5">Methyltransferase type 12</fullName>
    </submittedName>
    <submittedName>
        <fullName evidence="4">SAM-dependent methyltransferase</fullName>
    </submittedName>
</protein>
<evidence type="ECO:0000313" key="5">
    <source>
        <dbReference type="EMBL" id="VXC53133.1"/>
    </source>
</evidence>
<dbReference type="Proteomes" id="UP000190696">
    <property type="component" value="Unassembled WGS sequence"/>
</dbReference>
<dbReference type="AlphaFoldDB" id="A0A0A0WQX8"/>
<dbReference type="PANTHER" id="PTHR43861">
    <property type="entry name" value="TRANS-ACONITATE 2-METHYLTRANSFERASE-RELATED"/>
    <property type="match status" value="1"/>
</dbReference>
<evidence type="ECO:0000313" key="4">
    <source>
        <dbReference type="EMBL" id="OOR04573.1"/>
    </source>
</evidence>
<evidence type="ECO:0000256" key="2">
    <source>
        <dbReference type="ARBA" id="ARBA00022679"/>
    </source>
</evidence>
<dbReference type="OMA" id="QFHYVIS"/>
<sequence>MSKKLIYSDYDIFADIYNKHWGHFAEHSYPAYHKFVLQDAASHSRILDLCCGTGHLTRKLIDNNFIVTGIDGSAQMIEHARQNAPDATFIVDDARYFNINEQFHYVISAGDSLNHIMKLNELKDAFHHVYSALYDGGTFAFDINTEKGFLENWSASFHISEREYVCTIDSTYDSESNRAEMNFILFKHDIDDSWKRSDFSFEEACYSNEEIISSLESVGFKNIQLHGANRTFFICQK</sequence>
<proteinExistence type="predicted"/>
<dbReference type="InterPro" id="IPR029063">
    <property type="entry name" value="SAM-dependent_MTases_sf"/>
</dbReference>
<dbReference type="KEGG" id="bww:bwei_2946"/>
<evidence type="ECO:0000256" key="1">
    <source>
        <dbReference type="ARBA" id="ARBA00022603"/>
    </source>
</evidence>
<feature type="domain" description="Methyltransferase" evidence="3">
    <location>
        <begin position="46"/>
        <end position="137"/>
    </location>
</feature>
<dbReference type="SUPFAM" id="SSF53335">
    <property type="entry name" value="S-adenosyl-L-methionine-dependent methyltransferases"/>
    <property type="match status" value="1"/>
</dbReference>
<organism evidence="5 7">
    <name type="scientific">Bacillus mycoides</name>
    <dbReference type="NCBI Taxonomy" id="1405"/>
    <lineage>
        <taxon>Bacteria</taxon>
        <taxon>Bacillati</taxon>
        <taxon>Bacillota</taxon>
        <taxon>Bacilli</taxon>
        <taxon>Bacillales</taxon>
        <taxon>Bacillaceae</taxon>
        <taxon>Bacillus</taxon>
        <taxon>Bacillus cereus group</taxon>
    </lineage>
</organism>
<keyword evidence="2 5" id="KW-0808">Transferase</keyword>
<keyword evidence="1 5" id="KW-0489">Methyltransferase</keyword>
<dbReference type="CDD" id="cd02440">
    <property type="entry name" value="AdoMet_MTases"/>
    <property type="match status" value="1"/>
</dbReference>
<reference evidence="4 6" key="1">
    <citation type="submission" date="2017-01" db="EMBL/GenBank/DDBJ databases">
        <title>Bacillus cereus isolates.</title>
        <authorList>
            <person name="Beno S.M."/>
        </authorList>
    </citation>
    <scope>NUCLEOTIDE SEQUENCE [LARGE SCALE GENOMIC DNA]</scope>
    <source>
        <strain evidence="4 6">FSL W7-1108</strain>
    </source>
</reference>
<dbReference type="Gene3D" id="3.40.50.150">
    <property type="entry name" value="Vaccinia Virus protein VP39"/>
    <property type="match status" value="1"/>
</dbReference>
<accession>A0A0A0WQX8</accession>
<dbReference type="Proteomes" id="UP000437562">
    <property type="component" value="Unassembled WGS sequence"/>
</dbReference>
<accession>A0A653ZFX5</accession>
<dbReference type="PANTHER" id="PTHR43861:SF1">
    <property type="entry name" value="TRANS-ACONITATE 2-METHYLTRANSFERASE"/>
    <property type="match status" value="1"/>
</dbReference>
<dbReference type="Gene3D" id="2.20.25.110">
    <property type="entry name" value="S-adenosyl-L-methionine-dependent methyltransferases"/>
    <property type="match status" value="1"/>
</dbReference>